<gene>
    <name evidence="1" type="ORF">DRW42_06755</name>
</gene>
<proteinExistence type="predicted"/>
<sequence>MIRLIFVLVLSFCFIACRNSKPIEQIKAAPTVIINNKLPDSNKLDTAYKPLIIKIDGADSIRIKRVYFDHKDYDRYHEAIFLNDKQIYLDTTHYFIYESKYNRVIKSKGKVLLFLENDGRPNFNFITAYSISKDKKVTFIADCVYNDKNQGGGPAPFTDIDHDGFLEYGGFDLTELAQNPDSIYYNPSEFYEIRNGMVKFDSLLAIKADIRENGIHLSNFTDNSGNCCKIIKKPKR</sequence>
<comment type="caution">
    <text evidence="1">The sequence shown here is derived from an EMBL/GenBank/DDBJ whole genome shotgun (WGS) entry which is preliminary data.</text>
</comment>
<evidence type="ECO:0000313" key="1">
    <source>
        <dbReference type="EMBL" id="RBQ10125.1"/>
    </source>
</evidence>
<protein>
    <submittedName>
        <fullName evidence="1">Uncharacterized protein</fullName>
    </submittedName>
</protein>
<dbReference type="OrthoDB" id="661040at2"/>
<name>A0A366L8D1_9SPHI</name>
<reference evidence="1 2" key="1">
    <citation type="submission" date="2018-07" db="EMBL/GenBank/DDBJ databases">
        <title>A draft genome of a endophytic bacteria, a new species of Pedobacter.</title>
        <authorList>
            <person name="Zhang Z.D."/>
            <person name="Chen Z.J."/>
        </authorList>
    </citation>
    <scope>NUCLEOTIDE SEQUENCE [LARGE SCALE GENOMIC DNA]</scope>
    <source>
        <strain evidence="1 2">RS10</strain>
    </source>
</reference>
<dbReference type="AlphaFoldDB" id="A0A366L8D1"/>
<evidence type="ECO:0000313" key="2">
    <source>
        <dbReference type="Proteomes" id="UP000252081"/>
    </source>
</evidence>
<dbReference type="Proteomes" id="UP000252081">
    <property type="component" value="Unassembled WGS sequence"/>
</dbReference>
<organism evidence="1 2">
    <name type="scientific">Pedobacter miscanthi</name>
    <dbReference type="NCBI Taxonomy" id="2259170"/>
    <lineage>
        <taxon>Bacteria</taxon>
        <taxon>Pseudomonadati</taxon>
        <taxon>Bacteroidota</taxon>
        <taxon>Sphingobacteriia</taxon>
        <taxon>Sphingobacteriales</taxon>
        <taxon>Sphingobacteriaceae</taxon>
        <taxon>Pedobacter</taxon>
    </lineage>
</organism>
<accession>A0A366L8D1</accession>
<dbReference type="RefSeq" id="WP_113948055.1">
    <property type="nucleotide sequence ID" value="NZ_QNQU01000004.1"/>
</dbReference>
<dbReference type="EMBL" id="QNQU01000004">
    <property type="protein sequence ID" value="RBQ10125.1"/>
    <property type="molecule type" value="Genomic_DNA"/>
</dbReference>
<keyword evidence="2" id="KW-1185">Reference proteome</keyword>